<evidence type="ECO:0000313" key="10">
    <source>
        <dbReference type="Proteomes" id="UP000001307"/>
    </source>
</evidence>
<dbReference type="PROSITE" id="PS50071">
    <property type="entry name" value="HOMEOBOX_2"/>
    <property type="match status" value="1"/>
</dbReference>
<feature type="compositionally biased region" description="Basic and acidic residues" evidence="7">
    <location>
        <begin position="183"/>
        <end position="197"/>
    </location>
</feature>
<keyword evidence="10" id="KW-1185">Reference proteome</keyword>
<evidence type="ECO:0000256" key="4">
    <source>
        <dbReference type="ARBA" id="ARBA00023242"/>
    </source>
</evidence>
<accession>E4XHF3</accession>
<evidence type="ECO:0000256" key="6">
    <source>
        <dbReference type="RuleBase" id="RU000682"/>
    </source>
</evidence>
<feature type="region of interest" description="Disordered" evidence="7">
    <location>
        <begin position="32"/>
        <end position="65"/>
    </location>
</feature>
<dbReference type="PANTHER" id="PTHR24339">
    <property type="entry name" value="HOMEOBOX PROTEIN EMX-RELATED"/>
    <property type="match status" value="1"/>
</dbReference>
<dbReference type="InterPro" id="IPR001356">
    <property type="entry name" value="HD"/>
</dbReference>
<dbReference type="EMBL" id="FN653051">
    <property type="protein sequence ID" value="CBY10101.1"/>
    <property type="molecule type" value="Genomic_DNA"/>
</dbReference>
<dbReference type="PROSITE" id="PS00027">
    <property type="entry name" value="HOMEOBOX_1"/>
    <property type="match status" value="1"/>
</dbReference>
<evidence type="ECO:0000256" key="3">
    <source>
        <dbReference type="ARBA" id="ARBA00023155"/>
    </source>
</evidence>
<dbReference type="Pfam" id="PF00046">
    <property type="entry name" value="Homeodomain"/>
    <property type="match status" value="1"/>
</dbReference>
<dbReference type="InterPro" id="IPR009057">
    <property type="entry name" value="Homeodomain-like_sf"/>
</dbReference>
<dbReference type="SMART" id="SM00389">
    <property type="entry name" value="HOX"/>
    <property type="match status" value="1"/>
</dbReference>
<reference evidence="9" key="1">
    <citation type="journal article" date="2010" name="Science">
        <title>Plasticity of animal genome architecture unmasked by rapid evolution of a pelagic tunicate.</title>
        <authorList>
            <person name="Denoeud F."/>
            <person name="Henriet S."/>
            <person name="Mungpakdee S."/>
            <person name="Aury J.M."/>
            <person name="Da Silva C."/>
            <person name="Brinkmann H."/>
            <person name="Mikhaleva J."/>
            <person name="Olsen L.C."/>
            <person name="Jubin C."/>
            <person name="Canestro C."/>
            <person name="Bouquet J.M."/>
            <person name="Danks G."/>
            <person name="Poulain J."/>
            <person name="Campsteijn C."/>
            <person name="Adamski M."/>
            <person name="Cross I."/>
            <person name="Yadetie F."/>
            <person name="Muffato M."/>
            <person name="Louis A."/>
            <person name="Butcher S."/>
            <person name="Tsagkogeorga G."/>
            <person name="Konrad A."/>
            <person name="Singh S."/>
            <person name="Jensen M.F."/>
            <person name="Cong E.H."/>
            <person name="Eikeseth-Otteraa H."/>
            <person name="Noel B."/>
            <person name="Anthouard V."/>
            <person name="Porcel B.M."/>
            <person name="Kachouri-Lafond R."/>
            <person name="Nishino A."/>
            <person name="Ugolini M."/>
            <person name="Chourrout P."/>
            <person name="Nishida H."/>
            <person name="Aasland R."/>
            <person name="Huzurbazar S."/>
            <person name="Westhof E."/>
            <person name="Delsuc F."/>
            <person name="Lehrach H."/>
            <person name="Reinhardt R."/>
            <person name="Weissenbach J."/>
            <person name="Roy S.W."/>
            <person name="Artiguenave F."/>
            <person name="Postlethwait J.H."/>
            <person name="Manak J.R."/>
            <person name="Thompson E.M."/>
            <person name="Jaillon O."/>
            <person name="Du Pasquier L."/>
            <person name="Boudinot P."/>
            <person name="Liberles D.A."/>
            <person name="Volff J.N."/>
            <person name="Philippe H."/>
            <person name="Lenhard B."/>
            <person name="Roest Crollius H."/>
            <person name="Wincker P."/>
            <person name="Chourrout D."/>
        </authorList>
    </citation>
    <scope>NUCLEOTIDE SEQUENCE [LARGE SCALE GENOMIC DNA]</scope>
</reference>
<dbReference type="Proteomes" id="UP000001307">
    <property type="component" value="Unassembled WGS sequence"/>
</dbReference>
<organism evidence="9">
    <name type="scientific">Oikopleura dioica</name>
    <name type="common">Tunicate</name>
    <dbReference type="NCBI Taxonomy" id="34765"/>
    <lineage>
        <taxon>Eukaryota</taxon>
        <taxon>Metazoa</taxon>
        <taxon>Chordata</taxon>
        <taxon>Tunicata</taxon>
        <taxon>Appendicularia</taxon>
        <taxon>Copelata</taxon>
        <taxon>Oikopleuridae</taxon>
        <taxon>Oikopleura</taxon>
    </lineage>
</organism>
<feature type="DNA-binding region" description="Homeobox" evidence="5">
    <location>
        <begin position="197"/>
        <end position="256"/>
    </location>
</feature>
<evidence type="ECO:0000256" key="1">
    <source>
        <dbReference type="ARBA" id="ARBA00004123"/>
    </source>
</evidence>
<dbReference type="OrthoDB" id="6159439at2759"/>
<dbReference type="CDD" id="cd00086">
    <property type="entry name" value="homeodomain"/>
    <property type="match status" value="1"/>
</dbReference>
<name>E4XHF3_OIKDI</name>
<feature type="region of interest" description="Disordered" evidence="7">
    <location>
        <begin position="158"/>
        <end position="203"/>
    </location>
</feature>
<dbReference type="SUPFAM" id="SSF46689">
    <property type="entry name" value="Homeodomain-like"/>
    <property type="match status" value="1"/>
</dbReference>
<feature type="compositionally biased region" description="Basic and acidic residues" evidence="7">
    <location>
        <begin position="33"/>
        <end position="45"/>
    </location>
</feature>
<keyword evidence="2 5" id="KW-0238">DNA-binding</keyword>
<evidence type="ECO:0000256" key="2">
    <source>
        <dbReference type="ARBA" id="ARBA00023125"/>
    </source>
</evidence>
<comment type="subcellular location">
    <subcellularLocation>
        <location evidence="1 5 6">Nucleus</location>
    </subcellularLocation>
</comment>
<evidence type="ECO:0000256" key="7">
    <source>
        <dbReference type="SAM" id="MobiDB-lite"/>
    </source>
</evidence>
<dbReference type="AlphaFoldDB" id="E4XHF3"/>
<sequence>MSFQAEQLAALLRQTQQLAELKANALKYGSAKSVEEVNQEHENSRNSDSPKSNHSSSSDKGVENIPSNNINLGALDNPQFSIDFILSKARGNLLASGFNPFAINQAVQAQLSLAAVAQRQFAQLNQRLLPQSSQASTGQLHNVPQMFRNFIQNDLKTPEQSIPKVPTPDPAPAQVEATPIPEPRQEPRRSVESDVPKKRPRTAFTPEQIKRLEAEFSKNKYLSVAKRMELSKALNLTETQIKIWFQNRRTKWKREYLSDWELWAHQNYYAMGVGSPNSSLPSAQNPLYNSIPRLPGLPQSSTAGLPSPTIPVRPPLIPHQLLAQLGGSSIPRLPHSPLGLPQGIPWQHLAAATSAACLPTSLPSSISMSPTSPVVQAECSRQASPVCESPKISEANELSPQIGEQHEEASEGTKTSDLL</sequence>
<dbReference type="InterPro" id="IPR020479">
    <property type="entry name" value="HD_metazoa"/>
</dbReference>
<dbReference type="InterPro" id="IPR050877">
    <property type="entry name" value="EMX-VAX-Noto_Homeobox_TFs"/>
</dbReference>
<feature type="region of interest" description="Disordered" evidence="7">
    <location>
        <begin position="384"/>
        <end position="419"/>
    </location>
</feature>
<dbReference type="GO" id="GO:0000978">
    <property type="term" value="F:RNA polymerase II cis-regulatory region sequence-specific DNA binding"/>
    <property type="evidence" value="ECO:0007669"/>
    <property type="project" value="TreeGrafter"/>
</dbReference>
<dbReference type="GO" id="GO:0005634">
    <property type="term" value="C:nucleus"/>
    <property type="evidence" value="ECO:0007669"/>
    <property type="project" value="UniProtKB-SubCell"/>
</dbReference>
<evidence type="ECO:0000259" key="8">
    <source>
        <dbReference type="PROSITE" id="PS50071"/>
    </source>
</evidence>
<dbReference type="GO" id="GO:0000981">
    <property type="term" value="F:DNA-binding transcription factor activity, RNA polymerase II-specific"/>
    <property type="evidence" value="ECO:0007669"/>
    <property type="project" value="InterPro"/>
</dbReference>
<evidence type="ECO:0000313" key="9">
    <source>
        <dbReference type="EMBL" id="CBY10101.1"/>
    </source>
</evidence>
<dbReference type="InterPro" id="IPR017970">
    <property type="entry name" value="Homeobox_CS"/>
</dbReference>
<dbReference type="PRINTS" id="PR00024">
    <property type="entry name" value="HOMEOBOX"/>
</dbReference>
<dbReference type="GO" id="GO:0007420">
    <property type="term" value="P:brain development"/>
    <property type="evidence" value="ECO:0007669"/>
    <property type="project" value="TreeGrafter"/>
</dbReference>
<dbReference type="PANTHER" id="PTHR24339:SF30">
    <property type="entry name" value="LATERAL MUSCLES SCARCER, ISOFORM B"/>
    <property type="match status" value="1"/>
</dbReference>
<gene>
    <name evidence="9" type="ORF">GSOID_T00010928001</name>
</gene>
<keyword evidence="3 5" id="KW-0371">Homeobox</keyword>
<dbReference type="InParanoid" id="E4XHF3"/>
<dbReference type="GO" id="GO:0030182">
    <property type="term" value="P:neuron differentiation"/>
    <property type="evidence" value="ECO:0007669"/>
    <property type="project" value="TreeGrafter"/>
</dbReference>
<keyword evidence="4 5" id="KW-0539">Nucleus</keyword>
<evidence type="ECO:0000256" key="5">
    <source>
        <dbReference type="PROSITE-ProRule" id="PRU00108"/>
    </source>
</evidence>
<protein>
    <recommendedName>
        <fullName evidence="8">Homeobox domain-containing protein</fullName>
    </recommendedName>
</protein>
<proteinExistence type="predicted"/>
<feature type="domain" description="Homeobox" evidence="8">
    <location>
        <begin position="195"/>
        <end position="255"/>
    </location>
</feature>
<dbReference type="Gene3D" id="1.10.10.60">
    <property type="entry name" value="Homeodomain-like"/>
    <property type="match status" value="1"/>
</dbReference>
<feature type="compositionally biased region" description="Low complexity" evidence="7">
    <location>
        <begin position="46"/>
        <end position="59"/>
    </location>
</feature>